<dbReference type="InterPro" id="IPR000524">
    <property type="entry name" value="Tscrpt_reg_HTH_GntR"/>
</dbReference>
<protein>
    <submittedName>
        <fullName evidence="5">GntR family transcriptional regulator</fullName>
    </submittedName>
</protein>
<keyword evidence="1" id="KW-0805">Transcription regulation</keyword>
<dbReference type="PANTHER" id="PTHR44846">
    <property type="entry name" value="MANNOSYL-D-GLYCERATE TRANSPORT/METABOLISM SYSTEM REPRESSOR MNGR-RELATED"/>
    <property type="match status" value="1"/>
</dbReference>
<organism evidence="5 6">
    <name type="scientific">Saccharopolyspora thermophila</name>
    <dbReference type="NCBI Taxonomy" id="89367"/>
    <lineage>
        <taxon>Bacteria</taxon>
        <taxon>Bacillati</taxon>
        <taxon>Actinomycetota</taxon>
        <taxon>Actinomycetes</taxon>
        <taxon>Pseudonocardiales</taxon>
        <taxon>Pseudonocardiaceae</taxon>
        <taxon>Saccharopolyspora</taxon>
    </lineage>
</organism>
<dbReference type="Proteomes" id="UP001500220">
    <property type="component" value="Unassembled WGS sequence"/>
</dbReference>
<dbReference type="EMBL" id="BAAAHC010000003">
    <property type="protein sequence ID" value="GAA0509379.1"/>
    <property type="molecule type" value="Genomic_DNA"/>
</dbReference>
<evidence type="ECO:0000313" key="6">
    <source>
        <dbReference type="Proteomes" id="UP001500220"/>
    </source>
</evidence>
<dbReference type="Pfam" id="PF00392">
    <property type="entry name" value="GntR"/>
    <property type="match status" value="1"/>
</dbReference>
<dbReference type="InterPro" id="IPR036390">
    <property type="entry name" value="WH_DNA-bd_sf"/>
</dbReference>
<comment type="caution">
    <text evidence="5">The sequence shown here is derived from an EMBL/GenBank/DDBJ whole genome shotgun (WGS) entry which is preliminary data.</text>
</comment>
<dbReference type="PROSITE" id="PS50949">
    <property type="entry name" value="HTH_GNTR"/>
    <property type="match status" value="1"/>
</dbReference>
<evidence type="ECO:0000313" key="5">
    <source>
        <dbReference type="EMBL" id="GAA0509379.1"/>
    </source>
</evidence>
<keyword evidence="6" id="KW-1185">Reference proteome</keyword>
<dbReference type="InterPro" id="IPR036388">
    <property type="entry name" value="WH-like_DNA-bd_sf"/>
</dbReference>
<dbReference type="InterPro" id="IPR028978">
    <property type="entry name" value="Chorismate_lyase_/UTRA_dom_sf"/>
</dbReference>
<name>A0ABP3LXR0_9PSEU</name>
<dbReference type="SUPFAM" id="SSF64288">
    <property type="entry name" value="Chorismate lyase-like"/>
    <property type="match status" value="1"/>
</dbReference>
<dbReference type="Gene3D" id="1.10.10.10">
    <property type="entry name" value="Winged helix-like DNA-binding domain superfamily/Winged helix DNA-binding domain"/>
    <property type="match status" value="1"/>
</dbReference>
<reference evidence="6" key="1">
    <citation type="journal article" date="2019" name="Int. J. Syst. Evol. Microbiol.">
        <title>The Global Catalogue of Microorganisms (GCM) 10K type strain sequencing project: providing services to taxonomists for standard genome sequencing and annotation.</title>
        <authorList>
            <consortium name="The Broad Institute Genomics Platform"/>
            <consortium name="The Broad Institute Genome Sequencing Center for Infectious Disease"/>
            <person name="Wu L."/>
            <person name="Ma J."/>
        </authorList>
    </citation>
    <scope>NUCLEOTIDE SEQUENCE [LARGE SCALE GENOMIC DNA]</scope>
    <source>
        <strain evidence="6">JCM 10664</strain>
    </source>
</reference>
<accession>A0ABP3LXR0</accession>
<dbReference type="CDD" id="cd07377">
    <property type="entry name" value="WHTH_GntR"/>
    <property type="match status" value="1"/>
</dbReference>
<dbReference type="PANTHER" id="PTHR44846:SF17">
    <property type="entry name" value="GNTR-FAMILY TRANSCRIPTIONAL REGULATOR"/>
    <property type="match status" value="1"/>
</dbReference>
<dbReference type="RefSeq" id="WP_346072222.1">
    <property type="nucleotide sequence ID" value="NZ_BAAAHC010000003.1"/>
</dbReference>
<dbReference type="SMART" id="SM00345">
    <property type="entry name" value="HTH_GNTR"/>
    <property type="match status" value="1"/>
</dbReference>
<dbReference type="Pfam" id="PF07702">
    <property type="entry name" value="UTRA"/>
    <property type="match status" value="1"/>
</dbReference>
<gene>
    <name evidence="5" type="ORF">GCM10009545_09350</name>
</gene>
<dbReference type="SUPFAM" id="SSF46785">
    <property type="entry name" value="Winged helix' DNA-binding domain"/>
    <property type="match status" value="1"/>
</dbReference>
<keyword evidence="3" id="KW-0804">Transcription</keyword>
<dbReference type="SMART" id="SM00866">
    <property type="entry name" value="UTRA"/>
    <property type="match status" value="1"/>
</dbReference>
<dbReference type="InterPro" id="IPR011663">
    <property type="entry name" value="UTRA"/>
</dbReference>
<evidence type="ECO:0000256" key="3">
    <source>
        <dbReference type="ARBA" id="ARBA00023163"/>
    </source>
</evidence>
<dbReference type="Gene3D" id="3.40.1410.10">
    <property type="entry name" value="Chorismate lyase-like"/>
    <property type="match status" value="1"/>
</dbReference>
<evidence type="ECO:0000259" key="4">
    <source>
        <dbReference type="PROSITE" id="PS50949"/>
    </source>
</evidence>
<evidence type="ECO:0000256" key="1">
    <source>
        <dbReference type="ARBA" id="ARBA00023015"/>
    </source>
</evidence>
<keyword evidence="2" id="KW-0238">DNA-binding</keyword>
<dbReference type="InterPro" id="IPR050679">
    <property type="entry name" value="Bact_HTH_transcr_reg"/>
</dbReference>
<proteinExistence type="predicted"/>
<sequence length="283" mass="31580">MQEERTAGTVPVHHQIADDLRAQITSGQLKPGDKLPTVAELAHHWNCAPLTARKAIEVLREEGRITSGRGKAPAVRGATRRHPIMLADSWTQRQKDLVLRPRSERAEMGAIELTAGVSIDDTNPTAKYTPASADSELAEIFDVPVGTKLIERVYEMTHKKTGLRLSWSVSYIPLHLIESNPALLDDSEEPWPGGHQHQLFTVGIELDRMTRSVIAVQPTPGERQKWGMETGTPMLHVRSKSIDTQDRVVEYSEARYPADRTEITLTEHLKRWTPEQLANAAGD</sequence>
<feature type="domain" description="HTH gntR-type" evidence="4">
    <location>
        <begin position="10"/>
        <end position="78"/>
    </location>
</feature>
<evidence type="ECO:0000256" key="2">
    <source>
        <dbReference type="ARBA" id="ARBA00023125"/>
    </source>
</evidence>